<dbReference type="AlphaFoldDB" id="A0A9P9HR45"/>
<keyword evidence="2" id="KW-1185">Reference proteome</keyword>
<gene>
    <name evidence="1" type="ORF">BKA55DRAFT_560889</name>
</gene>
<proteinExistence type="predicted"/>
<name>A0A9P9HR45_FUSRE</name>
<dbReference type="Proteomes" id="UP000720189">
    <property type="component" value="Unassembled WGS sequence"/>
</dbReference>
<organism evidence="1 2">
    <name type="scientific">Fusarium redolens</name>
    <dbReference type="NCBI Taxonomy" id="48865"/>
    <lineage>
        <taxon>Eukaryota</taxon>
        <taxon>Fungi</taxon>
        <taxon>Dikarya</taxon>
        <taxon>Ascomycota</taxon>
        <taxon>Pezizomycotina</taxon>
        <taxon>Sordariomycetes</taxon>
        <taxon>Hypocreomycetidae</taxon>
        <taxon>Hypocreales</taxon>
        <taxon>Nectriaceae</taxon>
        <taxon>Fusarium</taxon>
        <taxon>Fusarium redolens species complex</taxon>
    </lineage>
</organism>
<dbReference type="RefSeq" id="XP_046053154.1">
    <property type="nucleotide sequence ID" value="XM_046192123.1"/>
</dbReference>
<accession>A0A9P9HR45</accession>
<comment type="caution">
    <text evidence="1">The sequence shown here is derived from an EMBL/GenBank/DDBJ whole genome shotgun (WGS) entry which is preliminary data.</text>
</comment>
<evidence type="ECO:0000313" key="2">
    <source>
        <dbReference type="Proteomes" id="UP000720189"/>
    </source>
</evidence>
<sequence>MSHQPGFPPKSETGWRFVMVTRSIARATDRVIAFPVPTCQEIDQRRDLVLDHSRGAFRHAEAVQCGGFITWSEIQLVLF</sequence>
<dbReference type="EMBL" id="JAGMUX010000004">
    <property type="protein sequence ID" value="KAH7261277.1"/>
    <property type="molecule type" value="Genomic_DNA"/>
</dbReference>
<reference evidence="1" key="1">
    <citation type="journal article" date="2021" name="Nat. Commun.">
        <title>Genetic determinants of endophytism in the Arabidopsis root mycobiome.</title>
        <authorList>
            <person name="Mesny F."/>
            <person name="Miyauchi S."/>
            <person name="Thiergart T."/>
            <person name="Pickel B."/>
            <person name="Atanasova L."/>
            <person name="Karlsson M."/>
            <person name="Huettel B."/>
            <person name="Barry K.W."/>
            <person name="Haridas S."/>
            <person name="Chen C."/>
            <person name="Bauer D."/>
            <person name="Andreopoulos W."/>
            <person name="Pangilinan J."/>
            <person name="LaButti K."/>
            <person name="Riley R."/>
            <person name="Lipzen A."/>
            <person name="Clum A."/>
            <person name="Drula E."/>
            <person name="Henrissat B."/>
            <person name="Kohler A."/>
            <person name="Grigoriev I.V."/>
            <person name="Martin F.M."/>
            <person name="Hacquard S."/>
        </authorList>
    </citation>
    <scope>NUCLEOTIDE SEQUENCE</scope>
    <source>
        <strain evidence="1">MPI-CAGE-AT-0023</strain>
    </source>
</reference>
<evidence type="ECO:0000313" key="1">
    <source>
        <dbReference type="EMBL" id="KAH7261277.1"/>
    </source>
</evidence>
<protein>
    <submittedName>
        <fullName evidence="1">Uncharacterized protein</fullName>
    </submittedName>
</protein>
<dbReference type="GeneID" id="70222077"/>